<dbReference type="AlphaFoldDB" id="A0A0F9STB8"/>
<dbReference type="InterPro" id="IPR044038">
    <property type="entry name" value="dATP/dGTP_diPOhydrolase_N"/>
</dbReference>
<dbReference type="EMBL" id="LAZR01002254">
    <property type="protein sequence ID" value="KKN32423.1"/>
    <property type="molecule type" value="Genomic_DNA"/>
</dbReference>
<evidence type="ECO:0000259" key="1">
    <source>
        <dbReference type="Pfam" id="PF18909"/>
    </source>
</evidence>
<organism evidence="2">
    <name type="scientific">marine sediment metagenome</name>
    <dbReference type="NCBI Taxonomy" id="412755"/>
    <lineage>
        <taxon>unclassified sequences</taxon>
        <taxon>metagenomes</taxon>
        <taxon>ecological metagenomes</taxon>
    </lineage>
</organism>
<gene>
    <name evidence="2" type="ORF">LCGC14_0814110</name>
</gene>
<accession>A0A0F9STB8</accession>
<name>A0A0F9STB8_9ZZZZ</name>
<proteinExistence type="predicted"/>
<sequence>MAHCAYCGPNNPCRGHTGEHDPEKALHYSEGKPGVDQIPVEVLLEWGEVFSYGEKKYDRANWLKGNDWHQFQGSALRHIYAFWRGEDIDPESGLPHLSHALWNIGALRYYQIHGIGNDDRPIHHLDLSGLCDDDSPQYICVDCNHTTCRAIRNLREDIEVLDDLKAVILANIQEGNSEQETE</sequence>
<reference evidence="2" key="1">
    <citation type="journal article" date="2015" name="Nature">
        <title>Complex archaea that bridge the gap between prokaryotes and eukaryotes.</title>
        <authorList>
            <person name="Spang A."/>
            <person name="Saw J.H."/>
            <person name="Jorgensen S.L."/>
            <person name="Zaremba-Niedzwiedzka K."/>
            <person name="Martijn J."/>
            <person name="Lind A.E."/>
            <person name="van Eijk R."/>
            <person name="Schleper C."/>
            <person name="Guy L."/>
            <person name="Ettema T.J."/>
        </authorList>
    </citation>
    <scope>NUCLEOTIDE SEQUENCE</scope>
</reference>
<feature type="domain" description="dATP/dGTP diphosphohydrolase N-terminal" evidence="1">
    <location>
        <begin position="24"/>
        <end position="120"/>
    </location>
</feature>
<comment type="caution">
    <text evidence="2">The sequence shown here is derived from an EMBL/GenBank/DDBJ whole genome shotgun (WGS) entry which is preliminary data.</text>
</comment>
<evidence type="ECO:0000313" key="2">
    <source>
        <dbReference type="EMBL" id="KKN32423.1"/>
    </source>
</evidence>
<protein>
    <recommendedName>
        <fullName evidence="1">dATP/dGTP diphosphohydrolase N-terminal domain-containing protein</fullName>
    </recommendedName>
</protein>
<dbReference type="Pfam" id="PF18909">
    <property type="entry name" value="dGTP_diPhyd_N"/>
    <property type="match status" value="1"/>
</dbReference>